<dbReference type="InterPro" id="IPR039058">
    <property type="entry name" value="Yippee_fam"/>
</dbReference>
<reference evidence="6" key="1">
    <citation type="submission" date="2019-05" db="EMBL/GenBank/DDBJ databases">
        <title>The de novo reference genome and transcriptome assemblies of the wild tomato species Solanum chilense.</title>
        <authorList>
            <person name="Stam R."/>
            <person name="Nosenko T."/>
            <person name="Hoerger A.C."/>
            <person name="Stephan W."/>
            <person name="Seidel M.A."/>
            <person name="Kuhn J.M.M."/>
            <person name="Haberer G."/>
            <person name="Tellier A."/>
        </authorList>
    </citation>
    <scope>NUCLEOTIDE SEQUENCE</scope>
    <source>
        <tissue evidence="6">Mature leaves</tissue>
    </source>
</reference>
<organism evidence="6">
    <name type="scientific">Solanum chilense</name>
    <name type="common">Tomato</name>
    <name type="synonym">Lycopersicon chilense</name>
    <dbReference type="NCBI Taxonomy" id="4083"/>
    <lineage>
        <taxon>Eukaryota</taxon>
        <taxon>Viridiplantae</taxon>
        <taxon>Streptophyta</taxon>
        <taxon>Embryophyta</taxon>
        <taxon>Tracheophyta</taxon>
        <taxon>Spermatophyta</taxon>
        <taxon>Magnoliopsida</taxon>
        <taxon>eudicotyledons</taxon>
        <taxon>Gunneridae</taxon>
        <taxon>Pentapetalae</taxon>
        <taxon>asterids</taxon>
        <taxon>lamiids</taxon>
        <taxon>Solanales</taxon>
        <taxon>Solanaceae</taxon>
        <taxon>Solanoideae</taxon>
        <taxon>Solaneae</taxon>
        <taxon>Solanum</taxon>
        <taxon>Solanum subgen. Lycopersicon</taxon>
    </lineage>
</organism>
<comment type="caution">
    <text evidence="6">The sequence shown here is derived from an EMBL/GenBank/DDBJ whole genome shotgun (WGS) entry which is preliminary data.</text>
</comment>
<evidence type="ECO:0000256" key="1">
    <source>
        <dbReference type="ARBA" id="ARBA00005613"/>
    </source>
</evidence>
<sequence length="140" mass="16068">MVWVHSTLPRPRLYDYTGPHLDIGFAQLSEEAKLNHLTAEACFLIRVEWISLCHGWVNITYGEAEERTLLSGMHTVMDIFCVRCGQIVGWKYVKSHEESQKYKEGKFVLEGIKIVEGEFDSEFYIDTRSSSSDDEDGDTV</sequence>
<dbReference type="EMBL" id="RXGB01009428">
    <property type="protein sequence ID" value="TMW84418.1"/>
    <property type="molecule type" value="Genomic_DNA"/>
</dbReference>
<evidence type="ECO:0000256" key="4">
    <source>
        <dbReference type="RuleBase" id="RU110713"/>
    </source>
</evidence>
<dbReference type="GO" id="GO:0046872">
    <property type="term" value="F:metal ion binding"/>
    <property type="evidence" value="ECO:0007669"/>
    <property type="project" value="UniProtKB-KW"/>
</dbReference>
<gene>
    <name evidence="6" type="ORF">EJD97_025244</name>
</gene>
<proteinExistence type="inferred from homology"/>
<evidence type="ECO:0000259" key="5">
    <source>
        <dbReference type="PROSITE" id="PS51792"/>
    </source>
</evidence>
<protein>
    <recommendedName>
        <fullName evidence="4">Protein yippee-like</fullName>
    </recommendedName>
</protein>
<evidence type="ECO:0000256" key="3">
    <source>
        <dbReference type="ARBA" id="ARBA00022833"/>
    </source>
</evidence>
<evidence type="ECO:0000256" key="2">
    <source>
        <dbReference type="ARBA" id="ARBA00022723"/>
    </source>
</evidence>
<keyword evidence="2" id="KW-0479">Metal-binding</keyword>
<name>A0A6N2ARK7_SOLCI</name>
<dbReference type="PROSITE" id="PS51792">
    <property type="entry name" value="YIPPEE"/>
    <property type="match status" value="1"/>
</dbReference>
<accession>A0A6N2ARK7</accession>
<dbReference type="Pfam" id="PF03226">
    <property type="entry name" value="Yippee-Mis18"/>
    <property type="match status" value="1"/>
</dbReference>
<feature type="domain" description="Yippee" evidence="5">
    <location>
        <begin position="26"/>
        <end position="118"/>
    </location>
</feature>
<dbReference type="AlphaFoldDB" id="A0A6N2ARK7"/>
<comment type="similarity">
    <text evidence="1 4">Belongs to the yippee family.</text>
</comment>
<dbReference type="InterPro" id="IPR004910">
    <property type="entry name" value="Yippee/Mis18/Cereblon"/>
</dbReference>
<keyword evidence="3" id="KW-0862">Zinc</keyword>
<dbReference type="InterPro" id="IPR034751">
    <property type="entry name" value="Yippee"/>
</dbReference>
<evidence type="ECO:0000313" key="6">
    <source>
        <dbReference type="EMBL" id="TMW84418.1"/>
    </source>
</evidence>
<dbReference type="PANTHER" id="PTHR13848">
    <property type="entry name" value="PROTEIN YIPPEE-LIKE CG15309-RELATED"/>
    <property type="match status" value="1"/>
</dbReference>